<gene>
    <name evidence="2" type="ORF">JonanDRAFT_1335</name>
</gene>
<keyword evidence="1" id="KW-0472">Membrane</keyword>
<dbReference type="STRING" id="885272.JonanDRAFT_1335"/>
<dbReference type="EMBL" id="CM001376">
    <property type="protein sequence ID" value="EHM13699.1"/>
    <property type="molecule type" value="Genomic_DNA"/>
</dbReference>
<dbReference type="PANTHER" id="PTHR34300">
    <property type="entry name" value="QUEUOSINE PRECURSOR TRANSPORTER-RELATED"/>
    <property type="match status" value="1"/>
</dbReference>
<feature type="transmembrane region" description="Helical" evidence="1">
    <location>
        <begin position="84"/>
        <end position="107"/>
    </location>
</feature>
<dbReference type="eggNOG" id="COG1738">
    <property type="taxonomic scope" value="Bacteria"/>
</dbReference>
<reference evidence="2 3" key="1">
    <citation type="submission" date="2011-11" db="EMBL/GenBank/DDBJ databases">
        <title>The Noncontiguous Finished genome of Jonquetella anthropi DSM 22815.</title>
        <authorList>
            <consortium name="US DOE Joint Genome Institute (JGI-PGF)"/>
            <person name="Lucas S."/>
            <person name="Copeland A."/>
            <person name="Lapidus A."/>
            <person name="Glavina del Rio T."/>
            <person name="Dalin E."/>
            <person name="Tice H."/>
            <person name="Bruce D."/>
            <person name="Goodwin L."/>
            <person name="Pitluck S."/>
            <person name="Peters L."/>
            <person name="Mikhailova N."/>
            <person name="Held B."/>
            <person name="Kyrpides N."/>
            <person name="Mavromatis K."/>
            <person name="Ivanova N."/>
            <person name="Markowitz V."/>
            <person name="Cheng J.-F."/>
            <person name="Hugenholtz P."/>
            <person name="Woyke T."/>
            <person name="Wu D."/>
            <person name="Gronow S."/>
            <person name="Wellnitz S."/>
            <person name="Brambilla E."/>
            <person name="Klenk H.-P."/>
            <person name="Eisen J.A."/>
        </authorList>
    </citation>
    <scope>NUCLEOTIDE SEQUENCE [LARGE SCALE GENOMIC DNA]</scope>
    <source>
        <strain evidence="2 3">DSM 22815</strain>
    </source>
</reference>
<evidence type="ECO:0000313" key="3">
    <source>
        <dbReference type="Proteomes" id="UP000003806"/>
    </source>
</evidence>
<evidence type="ECO:0000256" key="1">
    <source>
        <dbReference type="HAMAP-Rule" id="MF_02088"/>
    </source>
</evidence>
<name>H0UMJ6_9BACT</name>
<dbReference type="NCBIfam" id="TIGR00697">
    <property type="entry name" value="queuosine precursor transporter"/>
    <property type="match status" value="1"/>
</dbReference>
<feature type="transmembrane region" description="Helical" evidence="1">
    <location>
        <begin position="6"/>
        <end position="24"/>
    </location>
</feature>
<feature type="transmembrane region" description="Helical" evidence="1">
    <location>
        <begin position="127"/>
        <end position="146"/>
    </location>
</feature>
<feature type="transmembrane region" description="Helical" evidence="1">
    <location>
        <begin position="190"/>
        <end position="215"/>
    </location>
</feature>
<keyword evidence="1" id="KW-1003">Cell membrane</keyword>
<dbReference type="GO" id="GO:0022857">
    <property type="term" value="F:transmembrane transporter activity"/>
    <property type="evidence" value="ECO:0007669"/>
    <property type="project" value="UniProtKB-UniRule"/>
</dbReference>
<accession>H0UMJ6</accession>
<comment type="function">
    <text evidence="1">Involved in the import of queuosine (Q) precursors, required for Q precursor salvage.</text>
</comment>
<proteinExistence type="inferred from homology"/>
<organism evidence="2 3">
    <name type="scientific">Jonquetella anthropi DSM 22815</name>
    <dbReference type="NCBI Taxonomy" id="885272"/>
    <lineage>
        <taxon>Bacteria</taxon>
        <taxon>Thermotogati</taxon>
        <taxon>Synergistota</taxon>
        <taxon>Synergistia</taxon>
        <taxon>Synergistales</taxon>
        <taxon>Dethiosulfovibrionaceae</taxon>
        <taxon>Jonquetella</taxon>
    </lineage>
</organism>
<dbReference type="AlphaFoldDB" id="H0UMJ6"/>
<feature type="transmembrane region" description="Helical" evidence="1">
    <location>
        <begin position="29"/>
        <end position="45"/>
    </location>
</feature>
<dbReference type="Proteomes" id="UP000003806">
    <property type="component" value="Chromosome"/>
</dbReference>
<keyword evidence="1" id="KW-0812">Transmembrane</keyword>
<comment type="subcellular location">
    <subcellularLocation>
        <location evidence="1">Cell membrane</location>
        <topology evidence="1">Multi-pass membrane protein</topology>
    </subcellularLocation>
</comment>
<dbReference type="GO" id="GO:0005886">
    <property type="term" value="C:plasma membrane"/>
    <property type="evidence" value="ECO:0007669"/>
    <property type="project" value="UniProtKB-SubCell"/>
</dbReference>
<protein>
    <recommendedName>
        <fullName evidence="1">Probable queuosine precursor transporter</fullName>
        <shortName evidence="1">Q precursor transporter</shortName>
    </recommendedName>
</protein>
<dbReference type="PANTHER" id="PTHR34300:SF2">
    <property type="entry name" value="QUEUOSINE PRECURSOR TRANSPORTER-RELATED"/>
    <property type="match status" value="1"/>
</dbReference>
<keyword evidence="1" id="KW-0813">Transport</keyword>
<dbReference type="OrthoDB" id="9805479at2"/>
<dbReference type="RefSeq" id="WP_008521863.1">
    <property type="nucleotide sequence ID" value="NZ_CM001376.1"/>
</dbReference>
<keyword evidence="3" id="KW-1185">Reference proteome</keyword>
<sequence length="230" mass="25938">MNELLWIGMMLANFGCVMLLYRLWGREGLLYWIPLSVVLANVQVVKLVELFGVTATLGNIVYATSFLVTDILSENHGRGPAQQAVWIGFFSLIAMTGIMNLALVFVPSQADTAQPALETIFKVMPRIALASLAAYGISQFHDVWAYHWIRKHTAERMLWLRNNGSTMVSQLIDSVVFSFLAFWGTVPTDVFWQIVISTYLFKFIVALCDTPFLYLARHLYRTGRAGLFSA</sequence>
<comment type="similarity">
    <text evidence="1">Belongs to the vitamin uptake transporter (VUT/ECF) (TC 2.A.88) family. Q precursor transporter subfamily.</text>
</comment>
<feature type="transmembrane region" description="Helical" evidence="1">
    <location>
        <begin position="51"/>
        <end position="72"/>
    </location>
</feature>
<feature type="transmembrane region" description="Helical" evidence="1">
    <location>
        <begin position="167"/>
        <end position="184"/>
    </location>
</feature>
<keyword evidence="1" id="KW-1133">Transmembrane helix</keyword>
<dbReference type="Pfam" id="PF02592">
    <property type="entry name" value="Vut_1"/>
    <property type="match status" value="1"/>
</dbReference>
<dbReference type="InterPro" id="IPR003744">
    <property type="entry name" value="YhhQ"/>
</dbReference>
<dbReference type="HOGENOM" id="CLU_075503_2_1_0"/>
<dbReference type="HAMAP" id="MF_02088">
    <property type="entry name" value="Q_prec_transport"/>
    <property type="match status" value="1"/>
</dbReference>
<evidence type="ECO:0000313" key="2">
    <source>
        <dbReference type="EMBL" id="EHM13699.1"/>
    </source>
</evidence>